<dbReference type="AlphaFoldDB" id="A0A0H2SR63"/>
<dbReference type="InParanoid" id="A0A0H2SR63"/>
<dbReference type="OrthoDB" id="1751210at2759"/>
<evidence type="ECO:0000313" key="2">
    <source>
        <dbReference type="Proteomes" id="UP000053477"/>
    </source>
</evidence>
<dbReference type="Proteomes" id="UP000053477">
    <property type="component" value="Unassembled WGS sequence"/>
</dbReference>
<accession>A0A0H2SR63</accession>
<sequence>MSVLSASPLPAFEMSSYSHPSSSYSPSPTIYNCNGEYSSSSAYDSSHHQQLVARQPQSALLDAVQPAAQGYLTALAHVMLTSSFSSPIVSERGMLVVHGYSPLEGEAEALLTVNAEMRVGDGLDPSDPVVPNTDSQPDLKLRIVLGRTALRTFVRDTVYRLENDPNGGETKVFKLRICAQIPTYQECQFTEQAAVPITLQTLTEGAVVYDSVTFGTFTYWQPSVFLSR</sequence>
<protein>
    <submittedName>
        <fullName evidence="1">Uncharacterized protein</fullName>
    </submittedName>
</protein>
<dbReference type="EMBL" id="KQ085886">
    <property type="protein sequence ID" value="KLO19556.1"/>
    <property type="molecule type" value="Genomic_DNA"/>
</dbReference>
<gene>
    <name evidence="1" type="ORF">SCHPADRAFT_67333</name>
</gene>
<reference evidence="1 2" key="1">
    <citation type="submission" date="2015-04" db="EMBL/GenBank/DDBJ databases">
        <title>Complete genome sequence of Schizopora paradoxa KUC8140, a cosmopolitan wood degrader in East Asia.</title>
        <authorList>
            <consortium name="DOE Joint Genome Institute"/>
            <person name="Min B."/>
            <person name="Park H."/>
            <person name="Jang Y."/>
            <person name="Kim J.-J."/>
            <person name="Kim K.H."/>
            <person name="Pangilinan J."/>
            <person name="Lipzen A."/>
            <person name="Riley R."/>
            <person name="Grigoriev I.V."/>
            <person name="Spatafora J.W."/>
            <person name="Choi I.-G."/>
        </authorList>
    </citation>
    <scope>NUCLEOTIDE SEQUENCE [LARGE SCALE GENOMIC DNA]</scope>
    <source>
        <strain evidence="1 2">KUC8140</strain>
    </source>
</reference>
<evidence type="ECO:0000313" key="1">
    <source>
        <dbReference type="EMBL" id="KLO19556.1"/>
    </source>
</evidence>
<organism evidence="1 2">
    <name type="scientific">Schizopora paradoxa</name>
    <dbReference type="NCBI Taxonomy" id="27342"/>
    <lineage>
        <taxon>Eukaryota</taxon>
        <taxon>Fungi</taxon>
        <taxon>Dikarya</taxon>
        <taxon>Basidiomycota</taxon>
        <taxon>Agaricomycotina</taxon>
        <taxon>Agaricomycetes</taxon>
        <taxon>Hymenochaetales</taxon>
        <taxon>Schizoporaceae</taxon>
        <taxon>Schizopora</taxon>
    </lineage>
</organism>
<proteinExistence type="predicted"/>
<keyword evidence="2" id="KW-1185">Reference proteome</keyword>
<name>A0A0H2SR63_9AGAM</name>